<sequence length="225" mass="25732">MPRPLEAIFELIQYIIETNILIKFHEVRKINVASRVLTRKNTPPPGGHTFQPTCIIFEPVQDIIGMNLLTKFHEDWTINVASRVLTRKKATSPDIIRTNLLTKFHEDRKINVASRLLTRKNAPPPNGRFHEDRTISVASRVKNATPLGSYVFTSKHIIETNLLTKFHEDCKINVASRVLTRQMLTPHNARRTKGRSQKHTMSTLCSDLLETHTFALCPNDGICIY</sequence>
<keyword evidence="2" id="KW-1185">Reference proteome</keyword>
<accession>A0A9D4CTJ1</accession>
<comment type="caution">
    <text evidence="1">The sequence shown here is derived from an EMBL/GenBank/DDBJ whole genome shotgun (WGS) entry which is preliminary data.</text>
</comment>
<organism evidence="1 2">
    <name type="scientific">Dreissena polymorpha</name>
    <name type="common">Zebra mussel</name>
    <name type="synonym">Mytilus polymorpha</name>
    <dbReference type="NCBI Taxonomy" id="45954"/>
    <lineage>
        <taxon>Eukaryota</taxon>
        <taxon>Metazoa</taxon>
        <taxon>Spiralia</taxon>
        <taxon>Lophotrochozoa</taxon>
        <taxon>Mollusca</taxon>
        <taxon>Bivalvia</taxon>
        <taxon>Autobranchia</taxon>
        <taxon>Heteroconchia</taxon>
        <taxon>Euheterodonta</taxon>
        <taxon>Imparidentia</taxon>
        <taxon>Neoheterodontei</taxon>
        <taxon>Myida</taxon>
        <taxon>Dreissenoidea</taxon>
        <taxon>Dreissenidae</taxon>
        <taxon>Dreissena</taxon>
    </lineage>
</organism>
<dbReference type="EMBL" id="JAIWYP010000012">
    <property type="protein sequence ID" value="KAH3729951.1"/>
    <property type="molecule type" value="Genomic_DNA"/>
</dbReference>
<dbReference type="AlphaFoldDB" id="A0A9D4CTJ1"/>
<gene>
    <name evidence="1" type="ORF">DPMN_055929</name>
</gene>
<dbReference type="Proteomes" id="UP000828390">
    <property type="component" value="Unassembled WGS sequence"/>
</dbReference>
<reference evidence="1" key="1">
    <citation type="journal article" date="2019" name="bioRxiv">
        <title>The Genome of the Zebra Mussel, Dreissena polymorpha: A Resource for Invasive Species Research.</title>
        <authorList>
            <person name="McCartney M.A."/>
            <person name="Auch B."/>
            <person name="Kono T."/>
            <person name="Mallez S."/>
            <person name="Zhang Y."/>
            <person name="Obille A."/>
            <person name="Becker A."/>
            <person name="Abrahante J.E."/>
            <person name="Garbe J."/>
            <person name="Badalamenti J.P."/>
            <person name="Herman A."/>
            <person name="Mangelson H."/>
            <person name="Liachko I."/>
            <person name="Sullivan S."/>
            <person name="Sone E.D."/>
            <person name="Koren S."/>
            <person name="Silverstein K.A.T."/>
            <person name="Beckman K.B."/>
            <person name="Gohl D.M."/>
        </authorList>
    </citation>
    <scope>NUCLEOTIDE SEQUENCE</scope>
    <source>
        <strain evidence="1">Duluth1</strain>
        <tissue evidence="1">Whole animal</tissue>
    </source>
</reference>
<protein>
    <submittedName>
        <fullName evidence="1">Uncharacterized protein</fullName>
    </submittedName>
</protein>
<reference evidence="1" key="2">
    <citation type="submission" date="2020-11" db="EMBL/GenBank/DDBJ databases">
        <authorList>
            <person name="McCartney M.A."/>
            <person name="Auch B."/>
            <person name="Kono T."/>
            <person name="Mallez S."/>
            <person name="Becker A."/>
            <person name="Gohl D.M."/>
            <person name="Silverstein K.A.T."/>
            <person name="Koren S."/>
            <person name="Bechman K.B."/>
            <person name="Herman A."/>
            <person name="Abrahante J.E."/>
            <person name="Garbe J."/>
        </authorList>
    </citation>
    <scope>NUCLEOTIDE SEQUENCE</scope>
    <source>
        <strain evidence="1">Duluth1</strain>
        <tissue evidence="1">Whole animal</tissue>
    </source>
</reference>
<name>A0A9D4CTJ1_DREPO</name>
<evidence type="ECO:0000313" key="2">
    <source>
        <dbReference type="Proteomes" id="UP000828390"/>
    </source>
</evidence>
<evidence type="ECO:0000313" key="1">
    <source>
        <dbReference type="EMBL" id="KAH3729951.1"/>
    </source>
</evidence>
<proteinExistence type="predicted"/>